<reference evidence="3" key="1">
    <citation type="submission" date="2023-03" db="EMBL/GenBank/DDBJ databases">
        <authorList>
            <person name="Steffen K."/>
            <person name="Cardenas P."/>
        </authorList>
    </citation>
    <scope>NUCLEOTIDE SEQUENCE</scope>
</reference>
<organism evidence="3 4">
    <name type="scientific">Geodia barretti</name>
    <name type="common">Barrett's horny sponge</name>
    <dbReference type="NCBI Taxonomy" id="519541"/>
    <lineage>
        <taxon>Eukaryota</taxon>
        <taxon>Metazoa</taxon>
        <taxon>Porifera</taxon>
        <taxon>Demospongiae</taxon>
        <taxon>Heteroscleromorpha</taxon>
        <taxon>Tetractinellida</taxon>
        <taxon>Astrophorina</taxon>
        <taxon>Geodiidae</taxon>
        <taxon>Geodia</taxon>
    </lineage>
</organism>
<dbReference type="AlphaFoldDB" id="A0AA35W4U9"/>
<dbReference type="Proteomes" id="UP001174909">
    <property type="component" value="Unassembled WGS sequence"/>
</dbReference>
<dbReference type="PANTHER" id="PTHR30563">
    <property type="entry name" value="DNA RECOMBINATION PROTEIN RMUC"/>
    <property type="match status" value="1"/>
</dbReference>
<name>A0AA35W4U9_GEOBA</name>
<evidence type="ECO:0000313" key="4">
    <source>
        <dbReference type="Proteomes" id="UP001174909"/>
    </source>
</evidence>
<evidence type="ECO:0000256" key="2">
    <source>
        <dbReference type="ARBA" id="ARBA00023172"/>
    </source>
</evidence>
<accession>A0AA35W4U9</accession>
<evidence type="ECO:0000256" key="1">
    <source>
        <dbReference type="ARBA" id="ARBA00023054"/>
    </source>
</evidence>
<comment type="caution">
    <text evidence="3">The sequence shown here is derived from an EMBL/GenBank/DDBJ whole genome shotgun (WGS) entry which is preliminary data.</text>
</comment>
<keyword evidence="1" id="KW-0175">Coiled coil</keyword>
<dbReference type="InterPro" id="IPR003798">
    <property type="entry name" value="DNA_recombination_RmuC"/>
</dbReference>
<gene>
    <name evidence="3" type="ORF">GBAR_LOCUS5235</name>
</gene>
<dbReference type="PANTHER" id="PTHR30563:SF0">
    <property type="entry name" value="DNA RECOMBINATION PROTEIN RMUC"/>
    <property type="match status" value="1"/>
</dbReference>
<protein>
    <submittedName>
        <fullName evidence="3">DNA recombination protein RmuC homolog</fullName>
    </submittedName>
</protein>
<dbReference type="Pfam" id="PF02646">
    <property type="entry name" value="RmuC"/>
    <property type="match status" value="1"/>
</dbReference>
<evidence type="ECO:0000313" key="3">
    <source>
        <dbReference type="EMBL" id="CAI8007509.1"/>
    </source>
</evidence>
<dbReference type="GO" id="GO:0006310">
    <property type="term" value="P:DNA recombination"/>
    <property type="evidence" value="ECO:0007669"/>
    <property type="project" value="UniProtKB-KW"/>
</dbReference>
<keyword evidence="4" id="KW-1185">Reference proteome</keyword>
<keyword evidence="2" id="KW-0233">DNA recombination</keyword>
<proteinExistence type="predicted"/>
<dbReference type="EMBL" id="CASHTH010000782">
    <property type="protein sequence ID" value="CAI8007509.1"/>
    <property type="molecule type" value="Genomic_DNA"/>
</dbReference>
<sequence length="243" mass="27638">MSNYCDYEEQVSITTDDGSRERPDMVVRMPNERTIVVDAKTPMNAYITAMESDTDVEREDAIRLHAKQVRERAQDLSQKSYYRLFDRSPDFVVMFLPGEFLLQHALEQDHDLIDWAMQRNVVIATPNTLMALLKAVAMGWREAQIEEEAAKVAALGQELHDRIRIFAGHMVKMRSSINSTVENFNNGIGSLESRVLTSARRFKDMGIATSQEIPELTEIDSQTRDFRSAQLRALPEPNGVGDD</sequence>